<protein>
    <submittedName>
        <fullName evidence="10">Branched-chain amino acid ABC transporter permease</fullName>
    </submittedName>
</protein>
<dbReference type="RefSeq" id="WP_295816143.1">
    <property type="nucleotide sequence ID" value="NZ_JBHRZG010000024.1"/>
</dbReference>
<feature type="transmembrane region" description="Helical" evidence="9">
    <location>
        <begin position="142"/>
        <end position="164"/>
    </location>
</feature>
<keyword evidence="7 9" id="KW-0472">Membrane</keyword>
<dbReference type="Proteomes" id="UP001595803">
    <property type="component" value="Unassembled WGS sequence"/>
</dbReference>
<evidence type="ECO:0000256" key="3">
    <source>
        <dbReference type="ARBA" id="ARBA00022475"/>
    </source>
</evidence>
<dbReference type="EMBL" id="JBHRZG010000024">
    <property type="protein sequence ID" value="MFC3835037.1"/>
    <property type="molecule type" value="Genomic_DNA"/>
</dbReference>
<feature type="transmembrane region" description="Helical" evidence="9">
    <location>
        <begin position="101"/>
        <end position="122"/>
    </location>
</feature>
<comment type="subcellular location">
    <subcellularLocation>
        <location evidence="1">Cell membrane</location>
        <topology evidence="1">Multi-pass membrane protein</topology>
    </subcellularLocation>
</comment>
<accession>A0ABV7ZCD2</accession>
<evidence type="ECO:0000256" key="1">
    <source>
        <dbReference type="ARBA" id="ARBA00004651"/>
    </source>
</evidence>
<keyword evidence="6 9" id="KW-1133">Transmembrane helix</keyword>
<feature type="transmembrane region" description="Helical" evidence="9">
    <location>
        <begin position="231"/>
        <end position="255"/>
    </location>
</feature>
<evidence type="ECO:0000256" key="7">
    <source>
        <dbReference type="ARBA" id="ARBA00023136"/>
    </source>
</evidence>
<evidence type="ECO:0000256" key="9">
    <source>
        <dbReference type="SAM" id="Phobius"/>
    </source>
</evidence>
<dbReference type="PANTHER" id="PTHR11795:SF445">
    <property type="entry name" value="AMINO ACID ABC TRANSPORTER PERMEASE PROTEIN"/>
    <property type="match status" value="1"/>
</dbReference>
<dbReference type="CDD" id="cd06582">
    <property type="entry name" value="TM_PBP1_LivH_like"/>
    <property type="match status" value="1"/>
</dbReference>
<dbReference type="Pfam" id="PF02653">
    <property type="entry name" value="BPD_transp_2"/>
    <property type="match status" value="1"/>
</dbReference>
<keyword evidence="5" id="KW-0029">Amino-acid transport</keyword>
<dbReference type="PANTHER" id="PTHR11795">
    <property type="entry name" value="BRANCHED-CHAIN AMINO ACID TRANSPORT SYSTEM PERMEASE PROTEIN LIVH"/>
    <property type="match status" value="1"/>
</dbReference>
<keyword evidence="3" id="KW-1003">Cell membrane</keyword>
<feature type="transmembrane region" description="Helical" evidence="9">
    <location>
        <begin position="20"/>
        <end position="40"/>
    </location>
</feature>
<dbReference type="InterPro" id="IPR001851">
    <property type="entry name" value="ABC_transp_permease"/>
</dbReference>
<feature type="transmembrane region" description="Helical" evidence="9">
    <location>
        <begin position="195"/>
        <end position="219"/>
    </location>
</feature>
<comment type="caution">
    <text evidence="10">The sequence shown here is derived from an EMBL/GenBank/DDBJ whole genome shotgun (WGS) entry which is preliminary data.</text>
</comment>
<feature type="transmembrane region" description="Helical" evidence="9">
    <location>
        <begin position="47"/>
        <end position="64"/>
    </location>
</feature>
<name>A0ABV7ZCD2_9DEIO</name>
<organism evidence="10 11">
    <name type="scientific">Deinococcus rufus</name>
    <dbReference type="NCBI Taxonomy" id="2136097"/>
    <lineage>
        <taxon>Bacteria</taxon>
        <taxon>Thermotogati</taxon>
        <taxon>Deinococcota</taxon>
        <taxon>Deinococci</taxon>
        <taxon>Deinococcales</taxon>
        <taxon>Deinococcaceae</taxon>
        <taxon>Deinococcus</taxon>
    </lineage>
</organism>
<keyword evidence="2" id="KW-0813">Transport</keyword>
<keyword evidence="11" id="KW-1185">Reference proteome</keyword>
<evidence type="ECO:0000256" key="2">
    <source>
        <dbReference type="ARBA" id="ARBA00022448"/>
    </source>
</evidence>
<evidence type="ECO:0000313" key="11">
    <source>
        <dbReference type="Proteomes" id="UP001595803"/>
    </source>
</evidence>
<reference evidence="11" key="1">
    <citation type="journal article" date="2019" name="Int. J. Syst. Evol. Microbiol.">
        <title>The Global Catalogue of Microorganisms (GCM) 10K type strain sequencing project: providing services to taxonomists for standard genome sequencing and annotation.</title>
        <authorList>
            <consortium name="The Broad Institute Genomics Platform"/>
            <consortium name="The Broad Institute Genome Sequencing Center for Infectious Disease"/>
            <person name="Wu L."/>
            <person name="Ma J."/>
        </authorList>
    </citation>
    <scope>NUCLEOTIDE SEQUENCE [LARGE SCALE GENOMIC DNA]</scope>
    <source>
        <strain evidence="11">CCTCC AB 2017081</strain>
    </source>
</reference>
<evidence type="ECO:0000256" key="4">
    <source>
        <dbReference type="ARBA" id="ARBA00022692"/>
    </source>
</evidence>
<evidence type="ECO:0000256" key="8">
    <source>
        <dbReference type="ARBA" id="ARBA00037998"/>
    </source>
</evidence>
<dbReference type="InterPro" id="IPR052157">
    <property type="entry name" value="BCAA_transport_permease"/>
</dbReference>
<evidence type="ECO:0000256" key="5">
    <source>
        <dbReference type="ARBA" id="ARBA00022970"/>
    </source>
</evidence>
<feature type="transmembrane region" description="Helical" evidence="9">
    <location>
        <begin position="267"/>
        <end position="284"/>
    </location>
</feature>
<sequence>MDPAAVTALIQTIAQGLLTGGLYALIGTGLSLIFGVMRVINFAHGDFLAIGMFITLALFRAFNFDPYVSLLVAAPVGFALGYVIQRVILARLGDRLTEASMLATLGLGLIISNTLLLTFGAQPQNINVAYATQTVQLGGVQLSIPLIVAGAGTLVAIGGLNFLLYRTELGRAIRATAQNPLGAELQGVKTGSIQAIVFGLGVAFAAIAGVLLMPLLYAFPTVGENYTTKAFIVTVLGGLGNLPGAVVGGLVLGTIESLGAFYISNNYRDAYGLIAFLLVLLLRPEGLFGKTVKRV</sequence>
<keyword evidence="4 9" id="KW-0812">Transmembrane</keyword>
<feature type="transmembrane region" description="Helical" evidence="9">
    <location>
        <begin position="70"/>
        <end position="89"/>
    </location>
</feature>
<evidence type="ECO:0000256" key="6">
    <source>
        <dbReference type="ARBA" id="ARBA00022989"/>
    </source>
</evidence>
<gene>
    <name evidence="10" type="ORF">ACFOSB_19425</name>
</gene>
<proteinExistence type="inferred from homology"/>
<evidence type="ECO:0000313" key="10">
    <source>
        <dbReference type="EMBL" id="MFC3835037.1"/>
    </source>
</evidence>
<comment type="similarity">
    <text evidence="8">Belongs to the binding-protein-dependent transport system permease family. LivHM subfamily.</text>
</comment>